<evidence type="ECO:0000259" key="3">
    <source>
        <dbReference type="PROSITE" id="PS50804"/>
    </source>
</evidence>
<dbReference type="InterPro" id="IPR003309">
    <property type="entry name" value="SCAN_dom"/>
</dbReference>
<evidence type="ECO:0000256" key="2">
    <source>
        <dbReference type="SAM" id="MobiDB-lite"/>
    </source>
</evidence>
<accession>A0AAR2JZ42</accession>
<dbReference type="SUPFAM" id="SSF47353">
    <property type="entry name" value="Retrovirus capsid dimerization domain-like"/>
    <property type="match status" value="1"/>
</dbReference>
<dbReference type="PANTHER" id="PTHR45935">
    <property type="entry name" value="PROTEIN ZBED8-RELATED"/>
    <property type="match status" value="1"/>
</dbReference>
<feature type="domain" description="SCAN box" evidence="3">
    <location>
        <begin position="15"/>
        <end position="81"/>
    </location>
</feature>
<dbReference type="PROSITE" id="PS50804">
    <property type="entry name" value="SCAN_BOX"/>
    <property type="match status" value="1"/>
</dbReference>
<dbReference type="InterPro" id="IPR038269">
    <property type="entry name" value="SCAN_sf"/>
</dbReference>
<evidence type="ECO:0000313" key="4">
    <source>
        <dbReference type="Ensembl" id="ENSPNAP00000055522.1"/>
    </source>
</evidence>
<reference evidence="4" key="2">
    <citation type="submission" date="2025-08" db="UniProtKB">
        <authorList>
            <consortium name="Ensembl"/>
        </authorList>
    </citation>
    <scope>IDENTIFICATION</scope>
</reference>
<dbReference type="InterPro" id="IPR050916">
    <property type="entry name" value="SCAN-C2H2_zinc_finger"/>
</dbReference>
<name>A0AAR2JZ42_PYGNA</name>
<keyword evidence="5" id="KW-1185">Reference proteome</keyword>
<dbReference type="GeneTree" id="ENSGT00940000180255"/>
<dbReference type="Pfam" id="PF02023">
    <property type="entry name" value="SCAN"/>
    <property type="match status" value="1"/>
</dbReference>
<sequence length="117" mass="12938">HRADPTPSSPGCPTLREFDRPFVLPQQLRDSCRRWLLSEERDSEEVLDLVVLEQFITRLPEETAAWVQCHQPESLDKATELAHMAAYSGAGAPTQETSLSPSLSPYSCSPKKGSSSP</sequence>
<proteinExistence type="predicted"/>
<organism evidence="4 5">
    <name type="scientific">Pygocentrus nattereri</name>
    <name type="common">Red-bellied piranha</name>
    <dbReference type="NCBI Taxonomy" id="42514"/>
    <lineage>
        <taxon>Eukaryota</taxon>
        <taxon>Metazoa</taxon>
        <taxon>Chordata</taxon>
        <taxon>Craniata</taxon>
        <taxon>Vertebrata</taxon>
        <taxon>Euteleostomi</taxon>
        <taxon>Actinopterygii</taxon>
        <taxon>Neopterygii</taxon>
        <taxon>Teleostei</taxon>
        <taxon>Ostariophysi</taxon>
        <taxon>Characiformes</taxon>
        <taxon>Characoidei</taxon>
        <taxon>Pygocentrus</taxon>
    </lineage>
</organism>
<dbReference type="AlphaFoldDB" id="A0AAR2JZ42"/>
<dbReference type="Gene3D" id="1.10.4020.10">
    <property type="entry name" value="DNA breaking-rejoining enzymes"/>
    <property type="match status" value="1"/>
</dbReference>
<reference evidence="4" key="3">
    <citation type="submission" date="2025-09" db="UniProtKB">
        <authorList>
            <consortium name="Ensembl"/>
        </authorList>
    </citation>
    <scope>IDENTIFICATION</scope>
</reference>
<evidence type="ECO:0000256" key="1">
    <source>
        <dbReference type="ARBA" id="ARBA00023242"/>
    </source>
</evidence>
<evidence type="ECO:0000313" key="5">
    <source>
        <dbReference type="Proteomes" id="UP001501920"/>
    </source>
</evidence>
<feature type="region of interest" description="Disordered" evidence="2">
    <location>
        <begin position="89"/>
        <end position="117"/>
    </location>
</feature>
<reference evidence="4 5" key="1">
    <citation type="submission" date="2020-10" db="EMBL/GenBank/DDBJ databases">
        <title>Pygocentrus nattereri (red-bellied piranha) genome, fPygNat1, primary haplotype.</title>
        <authorList>
            <person name="Myers G."/>
            <person name="Meyer A."/>
            <person name="Karagic N."/>
            <person name="Pippel M."/>
            <person name="Winkler S."/>
            <person name="Tracey A."/>
            <person name="Wood J."/>
            <person name="Formenti G."/>
            <person name="Howe K."/>
            <person name="Fedrigo O."/>
            <person name="Jarvis E.D."/>
        </authorList>
    </citation>
    <scope>NUCLEOTIDE SEQUENCE [LARGE SCALE GENOMIC DNA]</scope>
</reference>
<dbReference type="Proteomes" id="UP001501920">
    <property type="component" value="Chromosome 10"/>
</dbReference>
<protein>
    <recommendedName>
        <fullName evidence="3">SCAN box domain-containing protein</fullName>
    </recommendedName>
</protein>
<keyword evidence="1" id="KW-0539">Nucleus</keyword>
<dbReference type="Ensembl" id="ENSPNAT00000080812.1">
    <property type="protein sequence ID" value="ENSPNAP00000055522.1"/>
    <property type="gene ID" value="ENSPNAG00000032330.1"/>
</dbReference>
<dbReference type="PANTHER" id="PTHR45935:SF15">
    <property type="entry name" value="SCAN BOX DOMAIN-CONTAINING PROTEIN"/>
    <property type="match status" value="1"/>
</dbReference>
<dbReference type="SMART" id="SM00431">
    <property type="entry name" value="SCAN"/>
    <property type="match status" value="1"/>
</dbReference>
<feature type="compositionally biased region" description="Low complexity" evidence="2">
    <location>
        <begin position="98"/>
        <end position="110"/>
    </location>
</feature>